<protein>
    <recommendedName>
        <fullName evidence="4">Cytochrome oxidase Cu insertion factor, SCO1/SenC/PrrC family</fullName>
    </recommendedName>
</protein>
<keyword evidence="1" id="KW-0812">Transmembrane</keyword>
<reference evidence="2 3" key="1">
    <citation type="submission" date="2023-10" db="EMBL/GenBank/DDBJ databases">
        <title>Two novel species belonging to the OM43/NOR5 clade.</title>
        <authorList>
            <person name="Park M."/>
        </authorList>
    </citation>
    <scope>NUCLEOTIDE SEQUENCE [LARGE SCALE GENOMIC DNA]</scope>
    <source>
        <strain evidence="2 3">IMCC45268</strain>
    </source>
</reference>
<evidence type="ECO:0008006" key="4">
    <source>
        <dbReference type="Google" id="ProtNLM"/>
    </source>
</evidence>
<keyword evidence="1" id="KW-0472">Membrane</keyword>
<name>A0ABZ0IHA4_9GAMM</name>
<proteinExistence type="predicted"/>
<dbReference type="EMBL" id="CP136865">
    <property type="protein sequence ID" value="WOJ97411.1"/>
    <property type="molecule type" value="Genomic_DNA"/>
</dbReference>
<feature type="transmembrane region" description="Helical" evidence="1">
    <location>
        <begin position="25"/>
        <end position="46"/>
    </location>
</feature>
<evidence type="ECO:0000313" key="2">
    <source>
        <dbReference type="EMBL" id="WOJ97411.1"/>
    </source>
</evidence>
<dbReference type="RefSeq" id="WP_407328234.1">
    <property type="nucleotide sequence ID" value="NZ_CP136865.1"/>
</dbReference>
<evidence type="ECO:0000256" key="1">
    <source>
        <dbReference type="SAM" id="Phobius"/>
    </source>
</evidence>
<accession>A0ABZ0IHA4</accession>
<gene>
    <name evidence="2" type="ORF">R0137_02280</name>
</gene>
<keyword evidence="3" id="KW-1185">Reference proteome</keyword>
<dbReference type="Proteomes" id="UP001626549">
    <property type="component" value="Chromosome"/>
</dbReference>
<sequence length="229" mass="25425">MNRVDSQNSSDASTQPQPGNGRMTLLLIAGIPVIVVLAASWMWYFVANGQLDLVGALGTSNRGQLVQPPRQAAEAGWQNAQGEAFAAGNDAKWTLVIPQRGGSCDVACEKRLYEVRQIHMALGKELGRAERLMITDAPLDTVALTVEALSDQRPLPEDFAAYVEREQRGMTLWHTPESSFAEMFPEYADYPDSWYVMDPAGWVMMRYDQSVSYKDVISDLKFLMKNSNG</sequence>
<organism evidence="2 3">
    <name type="scientific">Congregibacter brevis</name>
    <dbReference type="NCBI Taxonomy" id="3081201"/>
    <lineage>
        <taxon>Bacteria</taxon>
        <taxon>Pseudomonadati</taxon>
        <taxon>Pseudomonadota</taxon>
        <taxon>Gammaproteobacteria</taxon>
        <taxon>Cellvibrionales</taxon>
        <taxon>Halieaceae</taxon>
        <taxon>Congregibacter</taxon>
    </lineage>
</organism>
<evidence type="ECO:0000313" key="3">
    <source>
        <dbReference type="Proteomes" id="UP001626549"/>
    </source>
</evidence>
<keyword evidence="1" id="KW-1133">Transmembrane helix</keyword>